<evidence type="ECO:0000313" key="7">
    <source>
        <dbReference type="Proteomes" id="UP001159641"/>
    </source>
</evidence>
<comment type="subcellular location">
    <subcellularLocation>
        <location evidence="1">Nucleus</location>
    </subcellularLocation>
</comment>
<sequence length="209" mass="22912">MEIAETTETPGGQRARCRLQPPAAPERQTRRGGADSGYRVSAPPCASPAPSLPPAPPQLLPSALSPPHPPGPRSDAVGSPGSGLTSPLRALCCPPRRSAGFWRPWVEDRGEKEEEAPHHAAEAVSEPRLPGALWIDQRRIPDGPGITDASGKLSRYRHPVRLFWPKSKCYDYLYQEAEALLKKFPIQATISFYEDSDSEEEIEELICEN</sequence>
<comment type="similarity">
    <text evidence="2">Belongs to the ripply family.</text>
</comment>
<dbReference type="Pfam" id="PF14998">
    <property type="entry name" value="Ripply"/>
    <property type="match status" value="1"/>
</dbReference>
<dbReference type="GO" id="GO:0005634">
    <property type="term" value="C:nucleus"/>
    <property type="evidence" value="ECO:0007669"/>
    <property type="project" value="UniProtKB-SubCell"/>
</dbReference>
<dbReference type="PANTHER" id="PTHR16770">
    <property type="entry name" value="PROTEIN RIPPLY-LIKE"/>
    <property type="match status" value="1"/>
</dbReference>
<evidence type="ECO:0000256" key="2">
    <source>
        <dbReference type="ARBA" id="ARBA00006944"/>
    </source>
</evidence>
<gene>
    <name evidence="6" type="ORF">J1605_008197</name>
</gene>
<feature type="compositionally biased region" description="Polar residues" evidence="5">
    <location>
        <begin position="1"/>
        <end position="10"/>
    </location>
</feature>
<dbReference type="InterPro" id="IPR028127">
    <property type="entry name" value="Ripply_fam"/>
</dbReference>
<evidence type="ECO:0000256" key="4">
    <source>
        <dbReference type="ARBA" id="ARBA00023242"/>
    </source>
</evidence>
<evidence type="ECO:0008006" key="8">
    <source>
        <dbReference type="Google" id="ProtNLM"/>
    </source>
</evidence>
<dbReference type="GO" id="GO:0009880">
    <property type="term" value="P:embryonic pattern specification"/>
    <property type="evidence" value="ECO:0007669"/>
    <property type="project" value="TreeGrafter"/>
</dbReference>
<keyword evidence="4" id="KW-0539">Nucleus</keyword>
<organism evidence="6 7">
    <name type="scientific">Eschrichtius robustus</name>
    <name type="common">California gray whale</name>
    <name type="synonym">Eschrichtius gibbosus</name>
    <dbReference type="NCBI Taxonomy" id="9764"/>
    <lineage>
        <taxon>Eukaryota</taxon>
        <taxon>Metazoa</taxon>
        <taxon>Chordata</taxon>
        <taxon>Craniata</taxon>
        <taxon>Vertebrata</taxon>
        <taxon>Euteleostomi</taxon>
        <taxon>Mammalia</taxon>
        <taxon>Eutheria</taxon>
        <taxon>Laurasiatheria</taxon>
        <taxon>Artiodactyla</taxon>
        <taxon>Whippomorpha</taxon>
        <taxon>Cetacea</taxon>
        <taxon>Mysticeti</taxon>
        <taxon>Eschrichtiidae</taxon>
        <taxon>Eschrichtius</taxon>
    </lineage>
</organism>
<dbReference type="PANTHER" id="PTHR16770:SF3">
    <property type="entry name" value="PROTEIN RIPPLY2"/>
    <property type="match status" value="1"/>
</dbReference>
<dbReference type="EMBL" id="JAIQCJ010002046">
    <property type="protein sequence ID" value="KAJ8784545.1"/>
    <property type="molecule type" value="Genomic_DNA"/>
</dbReference>
<name>A0AB34H1I5_ESCRO</name>
<dbReference type="Proteomes" id="UP001159641">
    <property type="component" value="Unassembled WGS sequence"/>
</dbReference>
<comment type="caution">
    <text evidence="6">The sequence shown here is derived from an EMBL/GenBank/DDBJ whole genome shotgun (WGS) entry which is preliminary data.</text>
</comment>
<proteinExistence type="inferred from homology"/>
<reference evidence="6 7" key="1">
    <citation type="submission" date="2022-11" db="EMBL/GenBank/DDBJ databases">
        <title>Whole genome sequence of Eschrichtius robustus ER-17-0199.</title>
        <authorList>
            <person name="Bruniche-Olsen A."/>
            <person name="Black A.N."/>
            <person name="Fields C.J."/>
            <person name="Walden K."/>
            <person name="Dewoody J.A."/>
        </authorList>
    </citation>
    <scope>NUCLEOTIDE SEQUENCE [LARGE SCALE GENOMIC DNA]</scope>
    <source>
        <strain evidence="6">ER-17-0199</strain>
        <tissue evidence="6">Blubber</tissue>
    </source>
</reference>
<evidence type="ECO:0000256" key="3">
    <source>
        <dbReference type="ARBA" id="ARBA00022473"/>
    </source>
</evidence>
<evidence type="ECO:0000313" key="6">
    <source>
        <dbReference type="EMBL" id="KAJ8784545.1"/>
    </source>
</evidence>
<keyword evidence="7" id="KW-1185">Reference proteome</keyword>
<dbReference type="GO" id="GO:0000122">
    <property type="term" value="P:negative regulation of transcription by RNA polymerase II"/>
    <property type="evidence" value="ECO:0007669"/>
    <property type="project" value="TreeGrafter"/>
</dbReference>
<evidence type="ECO:0000256" key="5">
    <source>
        <dbReference type="SAM" id="MobiDB-lite"/>
    </source>
</evidence>
<protein>
    <recommendedName>
        <fullName evidence="8">Protein ripply2</fullName>
    </recommendedName>
</protein>
<evidence type="ECO:0000256" key="1">
    <source>
        <dbReference type="ARBA" id="ARBA00004123"/>
    </source>
</evidence>
<keyword evidence="3" id="KW-0217">Developmental protein</keyword>
<accession>A0AB34H1I5</accession>
<feature type="compositionally biased region" description="Pro residues" evidence="5">
    <location>
        <begin position="45"/>
        <end position="72"/>
    </location>
</feature>
<dbReference type="AlphaFoldDB" id="A0AB34H1I5"/>
<feature type="region of interest" description="Disordered" evidence="5">
    <location>
        <begin position="1"/>
        <end position="91"/>
    </location>
</feature>